<feature type="transmembrane region" description="Helical" evidence="7">
    <location>
        <begin position="183"/>
        <end position="204"/>
    </location>
</feature>
<reference evidence="10" key="1">
    <citation type="submission" date="2016-10" db="EMBL/GenBank/DDBJ databases">
        <authorList>
            <person name="Varghese N."/>
            <person name="Submissions S."/>
        </authorList>
    </citation>
    <scope>NUCLEOTIDE SEQUENCE [LARGE SCALE GENOMIC DNA]</scope>
    <source>
        <strain evidence="10">DSM 21743</strain>
    </source>
</reference>
<sequence length="315" mass="32295">MQPLRPRPGLATDLVLMGVALVWGSSYLVAKDLTLAAPVLVVLALRYVISAVALGLVCRGTRTPLPRRPELAAGVLLGLTQAAVLTLETFGVSGTTATNAGLIISLTVVLTPLLDGVWRRSRMPAPFFAATALAVVGVALLVSGDGFRAPGWGDGLMLAAAVVRAVHVSLIGRLTAGRSSNSLALTAVQAAVGAVALSAAAAPALGTAVPRLPLSAWAQLVYLALACTVFAFLAQTWAIRRTSPSRASLLMGTEPVWAVLVGVSLGGERLTLVAAVGAVLVVAATYYGQHVERVHRLGSVALPEPAEAARRLTSA</sequence>
<feature type="transmembrane region" description="Helical" evidence="7">
    <location>
        <begin position="12"/>
        <end position="30"/>
    </location>
</feature>
<dbReference type="PANTHER" id="PTHR42920:SF5">
    <property type="entry name" value="EAMA DOMAIN-CONTAINING PROTEIN"/>
    <property type="match status" value="1"/>
</dbReference>
<name>A0A1H2MLG6_9ACTN</name>
<evidence type="ECO:0000256" key="7">
    <source>
        <dbReference type="SAM" id="Phobius"/>
    </source>
</evidence>
<organism evidence="9 10">
    <name type="scientific">Microlunatus sagamiharensis</name>
    <dbReference type="NCBI Taxonomy" id="546874"/>
    <lineage>
        <taxon>Bacteria</taxon>
        <taxon>Bacillati</taxon>
        <taxon>Actinomycetota</taxon>
        <taxon>Actinomycetes</taxon>
        <taxon>Propionibacteriales</taxon>
        <taxon>Propionibacteriaceae</taxon>
        <taxon>Microlunatus</taxon>
    </lineage>
</organism>
<evidence type="ECO:0000259" key="8">
    <source>
        <dbReference type="Pfam" id="PF00892"/>
    </source>
</evidence>
<dbReference type="SUPFAM" id="SSF103481">
    <property type="entry name" value="Multidrug resistance efflux transporter EmrE"/>
    <property type="match status" value="2"/>
</dbReference>
<protein>
    <submittedName>
        <fullName evidence="9">Permease of the drug/metabolite transporter (DMT) superfamily</fullName>
    </submittedName>
</protein>
<feature type="transmembrane region" description="Helical" evidence="7">
    <location>
        <begin position="271"/>
        <end position="288"/>
    </location>
</feature>
<evidence type="ECO:0000256" key="3">
    <source>
        <dbReference type="ARBA" id="ARBA00022475"/>
    </source>
</evidence>
<dbReference type="PANTHER" id="PTHR42920">
    <property type="entry name" value="OS03G0707200 PROTEIN-RELATED"/>
    <property type="match status" value="1"/>
</dbReference>
<dbReference type="EMBL" id="LT629799">
    <property type="protein sequence ID" value="SDU93771.1"/>
    <property type="molecule type" value="Genomic_DNA"/>
</dbReference>
<feature type="domain" description="EamA" evidence="8">
    <location>
        <begin position="13"/>
        <end position="142"/>
    </location>
</feature>
<comment type="subcellular location">
    <subcellularLocation>
        <location evidence="1">Cell membrane</location>
        <topology evidence="1">Multi-pass membrane protein</topology>
    </subcellularLocation>
</comment>
<proteinExistence type="inferred from homology"/>
<evidence type="ECO:0000313" key="9">
    <source>
        <dbReference type="EMBL" id="SDU93771.1"/>
    </source>
</evidence>
<keyword evidence="6 7" id="KW-0472">Membrane</keyword>
<evidence type="ECO:0000256" key="1">
    <source>
        <dbReference type="ARBA" id="ARBA00004651"/>
    </source>
</evidence>
<accession>A0A1H2MLG6</accession>
<feature type="transmembrane region" description="Helical" evidence="7">
    <location>
        <begin position="70"/>
        <end position="87"/>
    </location>
</feature>
<evidence type="ECO:0000256" key="5">
    <source>
        <dbReference type="ARBA" id="ARBA00022989"/>
    </source>
</evidence>
<feature type="domain" description="EamA" evidence="8">
    <location>
        <begin position="152"/>
        <end position="286"/>
    </location>
</feature>
<feature type="transmembrane region" description="Helical" evidence="7">
    <location>
        <begin position="216"/>
        <end position="235"/>
    </location>
</feature>
<keyword evidence="10" id="KW-1185">Reference proteome</keyword>
<dbReference type="AlphaFoldDB" id="A0A1H2MLG6"/>
<dbReference type="GO" id="GO:0005886">
    <property type="term" value="C:plasma membrane"/>
    <property type="evidence" value="ECO:0007669"/>
    <property type="project" value="UniProtKB-SubCell"/>
</dbReference>
<evidence type="ECO:0000256" key="4">
    <source>
        <dbReference type="ARBA" id="ARBA00022692"/>
    </source>
</evidence>
<feature type="transmembrane region" description="Helical" evidence="7">
    <location>
        <begin position="156"/>
        <end position="176"/>
    </location>
</feature>
<dbReference type="InterPro" id="IPR037185">
    <property type="entry name" value="EmrE-like"/>
</dbReference>
<dbReference type="InterPro" id="IPR051258">
    <property type="entry name" value="Diverse_Substrate_Transporter"/>
</dbReference>
<evidence type="ECO:0000313" key="10">
    <source>
        <dbReference type="Proteomes" id="UP000198825"/>
    </source>
</evidence>
<dbReference type="STRING" id="546874.SAMN04488544_2257"/>
<gene>
    <name evidence="9" type="ORF">SAMN04488544_2257</name>
</gene>
<dbReference type="InterPro" id="IPR000620">
    <property type="entry name" value="EamA_dom"/>
</dbReference>
<dbReference type="RefSeq" id="WP_231918101.1">
    <property type="nucleotide sequence ID" value="NZ_LT629799.1"/>
</dbReference>
<feature type="transmembrane region" description="Helical" evidence="7">
    <location>
        <begin position="247"/>
        <end position="265"/>
    </location>
</feature>
<evidence type="ECO:0000256" key="2">
    <source>
        <dbReference type="ARBA" id="ARBA00007362"/>
    </source>
</evidence>
<comment type="similarity">
    <text evidence="2">Belongs to the EamA transporter family.</text>
</comment>
<feature type="transmembrane region" description="Helical" evidence="7">
    <location>
        <begin position="125"/>
        <end position="144"/>
    </location>
</feature>
<feature type="transmembrane region" description="Helical" evidence="7">
    <location>
        <begin position="36"/>
        <end position="58"/>
    </location>
</feature>
<evidence type="ECO:0000256" key="6">
    <source>
        <dbReference type="ARBA" id="ARBA00023136"/>
    </source>
</evidence>
<dbReference type="Proteomes" id="UP000198825">
    <property type="component" value="Chromosome I"/>
</dbReference>
<keyword evidence="5 7" id="KW-1133">Transmembrane helix</keyword>
<feature type="transmembrane region" description="Helical" evidence="7">
    <location>
        <begin position="99"/>
        <end position="118"/>
    </location>
</feature>
<dbReference type="Pfam" id="PF00892">
    <property type="entry name" value="EamA"/>
    <property type="match status" value="2"/>
</dbReference>
<keyword evidence="4 7" id="KW-0812">Transmembrane</keyword>
<keyword evidence="3" id="KW-1003">Cell membrane</keyword>